<proteinExistence type="predicted"/>
<evidence type="ECO:0000313" key="2">
    <source>
        <dbReference type="EMBL" id="GGC08912.1"/>
    </source>
</evidence>
<dbReference type="EMBL" id="BMFC01000007">
    <property type="protein sequence ID" value="GGC08912.1"/>
    <property type="molecule type" value="Genomic_DNA"/>
</dbReference>
<accession>A0ABQ1KVR1</accession>
<comment type="caution">
    <text evidence="2">The sequence shown here is derived from an EMBL/GenBank/DDBJ whole genome shotgun (WGS) entry which is preliminary data.</text>
</comment>
<reference evidence="3" key="1">
    <citation type="journal article" date="2019" name="Int. J. Syst. Evol. Microbiol.">
        <title>The Global Catalogue of Microorganisms (GCM) 10K type strain sequencing project: providing services to taxonomists for standard genome sequencing and annotation.</title>
        <authorList>
            <consortium name="The Broad Institute Genomics Platform"/>
            <consortium name="The Broad Institute Genome Sequencing Center for Infectious Disease"/>
            <person name="Wu L."/>
            <person name="Ma J."/>
        </authorList>
    </citation>
    <scope>NUCLEOTIDE SEQUENCE [LARGE SCALE GENOMIC DNA]</scope>
    <source>
        <strain evidence="3">CGMCC 1.12478</strain>
    </source>
</reference>
<organism evidence="2 3">
    <name type="scientific">Marivita lacus</name>
    <dbReference type="NCBI Taxonomy" id="1323742"/>
    <lineage>
        <taxon>Bacteria</taxon>
        <taxon>Pseudomonadati</taxon>
        <taxon>Pseudomonadota</taxon>
        <taxon>Alphaproteobacteria</taxon>
        <taxon>Rhodobacterales</taxon>
        <taxon>Roseobacteraceae</taxon>
        <taxon>Marivita</taxon>
    </lineage>
</organism>
<gene>
    <name evidence="2" type="ORF">GCM10011363_26950</name>
</gene>
<sequence length="78" mass="8959">MQGGDAAIDGKNPRNRRQFNRFHDNRNRRIGPGLQIERGSPRESKTKRHTPRPDAPPHPARRGRGWCLRTQGRQAGRV</sequence>
<dbReference type="Proteomes" id="UP000645462">
    <property type="component" value="Unassembled WGS sequence"/>
</dbReference>
<feature type="region of interest" description="Disordered" evidence="1">
    <location>
        <begin position="1"/>
        <end position="78"/>
    </location>
</feature>
<keyword evidence="3" id="KW-1185">Reference proteome</keyword>
<protein>
    <submittedName>
        <fullName evidence="2">Uncharacterized protein</fullName>
    </submittedName>
</protein>
<name>A0ABQ1KVR1_9RHOB</name>
<evidence type="ECO:0000256" key="1">
    <source>
        <dbReference type="SAM" id="MobiDB-lite"/>
    </source>
</evidence>
<evidence type="ECO:0000313" key="3">
    <source>
        <dbReference type="Proteomes" id="UP000645462"/>
    </source>
</evidence>